<dbReference type="AlphaFoldDB" id="A0A4Y9IPM9"/>
<reference evidence="1 2" key="1">
    <citation type="submission" date="2019-03" db="EMBL/GenBank/DDBJ databases">
        <title>Diversity of the mouse oral microbiome.</title>
        <authorList>
            <person name="Joseph S."/>
            <person name="Aduse-Opoku J."/>
            <person name="Curtis M."/>
            <person name="Wade W."/>
            <person name="Hashim A."/>
        </authorList>
    </citation>
    <scope>NUCLEOTIDE SEQUENCE [LARGE SCALE GENOMIC DNA]</scope>
    <source>
        <strain evidence="1 2">P11</strain>
    </source>
</reference>
<accession>A0A4Y9IPM9</accession>
<proteinExistence type="predicted"/>
<dbReference type="Proteomes" id="UP000298285">
    <property type="component" value="Unassembled WGS sequence"/>
</dbReference>
<dbReference type="RefSeq" id="WP_135103543.1">
    <property type="nucleotide sequence ID" value="NZ_JADGKW010000001.1"/>
</dbReference>
<gene>
    <name evidence="1" type="ORF">E4T88_00545</name>
</gene>
<evidence type="ECO:0000313" key="2">
    <source>
        <dbReference type="Proteomes" id="UP000298285"/>
    </source>
</evidence>
<protein>
    <submittedName>
        <fullName evidence="1">Uncharacterized protein</fullName>
    </submittedName>
</protein>
<organism evidence="1 2">
    <name type="scientific">Dysgonomonas mossii</name>
    <dbReference type="NCBI Taxonomy" id="163665"/>
    <lineage>
        <taxon>Bacteria</taxon>
        <taxon>Pseudomonadati</taxon>
        <taxon>Bacteroidota</taxon>
        <taxon>Bacteroidia</taxon>
        <taxon>Bacteroidales</taxon>
        <taxon>Dysgonomonadaceae</taxon>
        <taxon>Dysgonomonas</taxon>
    </lineage>
</organism>
<name>A0A4Y9IPM9_9BACT</name>
<sequence length="111" mass="12648">MKTSTFRIKEVTEYNELVRPLVYDLKNCYVVQKQVFGFLWVSVISFNNPTSAIDFVNTVHQRELGLPELLSAQISDVGTSNYVETRGQELSAVVYPKEQCAQLNVYLSPIK</sequence>
<dbReference type="EMBL" id="SPPK01000001">
    <property type="protein sequence ID" value="TFU90497.1"/>
    <property type="molecule type" value="Genomic_DNA"/>
</dbReference>
<comment type="caution">
    <text evidence="1">The sequence shown here is derived from an EMBL/GenBank/DDBJ whole genome shotgun (WGS) entry which is preliminary data.</text>
</comment>
<evidence type="ECO:0000313" key="1">
    <source>
        <dbReference type="EMBL" id="TFU90497.1"/>
    </source>
</evidence>